<organism evidence="1 2">
    <name type="scientific">Candidatus Rhabdochlamydia oedothoracis</name>
    <dbReference type="NCBI Taxonomy" id="2720720"/>
    <lineage>
        <taxon>Bacteria</taxon>
        <taxon>Pseudomonadati</taxon>
        <taxon>Chlamydiota</taxon>
        <taxon>Chlamydiia</taxon>
        <taxon>Parachlamydiales</taxon>
        <taxon>Candidatus Rhabdochlamydiaceae</taxon>
        <taxon>Candidatus Rhabdochlamydia</taxon>
    </lineage>
</organism>
<accession>A0ABX8V1F0</accession>
<keyword evidence="2" id="KW-1185">Reference proteome</keyword>
<protein>
    <submittedName>
        <fullName evidence="1">Uncharacterized protein</fullName>
    </submittedName>
</protein>
<evidence type="ECO:0000313" key="1">
    <source>
        <dbReference type="EMBL" id="QYF49065.1"/>
    </source>
</evidence>
<reference evidence="1 2" key="1">
    <citation type="journal article" date="2022" name="bioRxiv">
        <title>Ecology and evolution of chlamydial symbionts of arthropods.</title>
        <authorList>
            <person name="Halter T."/>
            <person name="Koestlbacher S."/>
            <person name="Collingro A."/>
            <person name="Sixt B.S."/>
            <person name="Toenshoff E.R."/>
            <person name="Hendrickx F."/>
            <person name="Kostanjsek R."/>
            <person name="Horn M."/>
        </authorList>
    </citation>
    <scope>NUCLEOTIDE SEQUENCE [LARGE SCALE GENOMIC DNA]</scope>
    <source>
        <strain evidence="1">W744xW776</strain>
    </source>
</reference>
<sequence length="77" mass="8793">MPNFEGILPFNKPIGRTSFNLVSSLHKLTNNKTIGHAERRYYKTYLEGGKEALLNLNYAGKACRLNQGQLKQRPFQP</sequence>
<gene>
    <name evidence="1" type="ORF">RHABOEDO_001327</name>
</gene>
<name>A0ABX8V1F0_9BACT</name>
<evidence type="ECO:0000313" key="2">
    <source>
        <dbReference type="Proteomes" id="UP000826014"/>
    </source>
</evidence>
<dbReference type="EMBL" id="CP075587">
    <property type="protein sequence ID" value="QYF49065.1"/>
    <property type="molecule type" value="Genomic_DNA"/>
</dbReference>
<dbReference type="Proteomes" id="UP000826014">
    <property type="component" value="Chromosome"/>
</dbReference>
<proteinExistence type="predicted"/>